<keyword evidence="2" id="KW-1133">Transmembrane helix</keyword>
<keyword evidence="2" id="KW-0472">Membrane</keyword>
<feature type="signal peptide" evidence="3">
    <location>
        <begin position="1"/>
        <end position="36"/>
    </location>
</feature>
<keyword evidence="3" id="KW-0732">Signal</keyword>
<reference evidence="6" key="1">
    <citation type="submission" date="2015-09" db="EMBL/GenBank/DDBJ databases">
        <authorList>
            <person name="Graham D.E."/>
            <person name="Mahan K.M."/>
            <person name="Klingeman D.M."/>
            <person name="Fida T."/>
            <person name="Giannone R.J."/>
            <person name="Hettich R.L."/>
            <person name="Parry R.J."/>
            <person name="Spain J.C."/>
        </authorList>
    </citation>
    <scope>NUCLEOTIDE SEQUENCE [LARGE SCALE GENOMIC DNA]</scope>
    <source>
        <strain evidence="6">JCM 4701</strain>
    </source>
</reference>
<evidence type="ECO:0000256" key="1">
    <source>
        <dbReference type="SAM" id="MobiDB-lite"/>
    </source>
</evidence>
<dbReference type="Proteomes" id="UP000236047">
    <property type="component" value="Unassembled WGS sequence"/>
</dbReference>
<comment type="caution">
    <text evidence="5">The sequence shown here is derived from an EMBL/GenBank/DDBJ whole genome shotgun (WGS) entry which is preliminary data.</text>
</comment>
<evidence type="ECO:0000259" key="4">
    <source>
        <dbReference type="Pfam" id="PF04213"/>
    </source>
</evidence>
<evidence type="ECO:0000313" key="5">
    <source>
        <dbReference type="EMBL" id="PNE40748.1"/>
    </source>
</evidence>
<protein>
    <submittedName>
        <fullName evidence="5">Htaa domain protein</fullName>
    </submittedName>
</protein>
<sequence>MLPCRQVRGRSRGHARALAVALLTSLLGGLLPLATAATARAEQRTVSGGRLDWAIKSSFQTYVTGPIAQGSWGLSGGAATVGANRFRFHSATGGYDPATGTLTAGFSGAVRFTGHKKPDGGFELDLTISRPQVTVSGGRGTLYADMTSKEKGTGRVTTAARVPLASLDLGGVDTRGGGSPIALDNVPATLTAQGARAFAGYYPAGTALDPVSLSADVKAPGTEGPVKDGSNDDRGTTDGSSQGEDRRRGGAPGNFADAAVDWGVRRTFREYVTGDIAKGAWRLTDGAQDGGAVFRFPKGKGSYDPEHGTLEAEFTGTVRFTGTHLDLALSRFAVKVTDGRGTLSARVTGVGAAAGATADRTPLVTFDAKGLKPADGLAALTEAPAKLTEEGARAFGGMYRAGTEMDPVSLAVAVEAKAALPALPDLGSDPAPPTGPASATKPRNTAASADATAFPVLPVSLGVGALALVAAAFLVLRARRRTPAPTAQD</sequence>
<feature type="region of interest" description="Disordered" evidence="1">
    <location>
        <begin position="215"/>
        <end position="256"/>
    </location>
</feature>
<proteinExistence type="predicted"/>
<feature type="region of interest" description="Disordered" evidence="1">
    <location>
        <begin position="423"/>
        <end position="444"/>
    </location>
</feature>
<feature type="chain" id="PRO_5014679747" evidence="3">
    <location>
        <begin position="37"/>
        <end position="489"/>
    </location>
</feature>
<dbReference type="Pfam" id="PF04213">
    <property type="entry name" value="HtaA"/>
    <property type="match status" value="2"/>
</dbReference>
<evidence type="ECO:0000256" key="2">
    <source>
        <dbReference type="SAM" id="Phobius"/>
    </source>
</evidence>
<feature type="domain" description="Htaa" evidence="4">
    <location>
        <begin position="49"/>
        <end position="214"/>
    </location>
</feature>
<name>A0A2N8PIF2_STRNR</name>
<feature type="compositionally biased region" description="Basic and acidic residues" evidence="1">
    <location>
        <begin position="225"/>
        <end position="236"/>
    </location>
</feature>
<feature type="transmembrane region" description="Helical" evidence="2">
    <location>
        <begin position="453"/>
        <end position="476"/>
    </location>
</feature>
<dbReference type="InterPro" id="IPR007331">
    <property type="entry name" value="Htaa"/>
</dbReference>
<evidence type="ECO:0000256" key="3">
    <source>
        <dbReference type="SAM" id="SignalP"/>
    </source>
</evidence>
<keyword evidence="2" id="KW-0812">Transmembrane</keyword>
<feature type="domain" description="Htaa" evidence="4">
    <location>
        <begin position="258"/>
        <end position="410"/>
    </location>
</feature>
<dbReference type="AlphaFoldDB" id="A0A2N8PIF2"/>
<organism evidence="5 6">
    <name type="scientific">Streptomyces noursei</name>
    <name type="common">Streptomyces albulus</name>
    <dbReference type="NCBI Taxonomy" id="1971"/>
    <lineage>
        <taxon>Bacteria</taxon>
        <taxon>Bacillati</taxon>
        <taxon>Actinomycetota</taxon>
        <taxon>Actinomycetes</taxon>
        <taxon>Kitasatosporales</taxon>
        <taxon>Streptomycetaceae</taxon>
        <taxon>Streptomyces</taxon>
    </lineage>
</organism>
<accession>A0A2N8PIF2</accession>
<dbReference type="EMBL" id="LJSN01000002">
    <property type="protein sequence ID" value="PNE40748.1"/>
    <property type="molecule type" value="Genomic_DNA"/>
</dbReference>
<keyword evidence="6" id="KW-1185">Reference proteome</keyword>
<evidence type="ECO:0000313" key="6">
    <source>
        <dbReference type="Proteomes" id="UP000236047"/>
    </source>
</evidence>
<dbReference type="RefSeq" id="WP_102923273.1">
    <property type="nucleotide sequence ID" value="NZ_LJSN01000002.1"/>
</dbReference>
<gene>
    <name evidence="5" type="ORF">AOB60_07920</name>
</gene>